<gene>
    <name evidence="13" type="ORF">HDA32_003431</name>
</gene>
<dbReference type="PROSITE" id="PS51192">
    <property type="entry name" value="HELICASE_ATP_BIND_1"/>
    <property type="match status" value="1"/>
</dbReference>
<dbReference type="InterPro" id="IPR021810">
    <property type="entry name" value="T1RH-like_C"/>
</dbReference>
<comment type="catalytic activity">
    <reaction evidence="1">
        <text>Endonucleolytic cleavage of DNA to give random double-stranded fragments with terminal 5'-phosphates, ATP is simultaneously hydrolyzed.</text>
        <dbReference type="EC" id="3.1.21.3"/>
    </reaction>
</comment>
<dbReference type="PANTHER" id="PTHR30195">
    <property type="entry name" value="TYPE I SITE-SPECIFIC DEOXYRIBONUCLEASE PROTEIN SUBUNIT M AND R"/>
    <property type="match status" value="1"/>
</dbReference>
<dbReference type="GO" id="GO:0005524">
    <property type="term" value="F:ATP binding"/>
    <property type="evidence" value="ECO:0007669"/>
    <property type="project" value="UniProtKB-KW"/>
</dbReference>
<dbReference type="PANTHER" id="PTHR30195:SF15">
    <property type="entry name" value="TYPE I RESTRICTION ENZYME HINDI ENDONUCLEASE SUBUNIT"/>
    <property type="match status" value="1"/>
</dbReference>
<proteinExistence type="inferred from homology"/>
<sequence length="1113" mass="123523">MEKPLIDQLVAMGWIFLPGTRTSPADTGRTSFRETVLEDRLKAALRRINLDDAGREWLDESRLNQAVGALTRPQARTLIETNEELIAKILVGAEVEGVEGWNHGRTRTVRFIDFEQPDNNDFLAVNQFAVDGPGAVGADRIVPDLVLFVNGIPLVVVEAKSPHVADPVAAAIDQLRRYANQRGEVRAAEGNERLFHTNQFVVAASGRSARVAGFTAESEHYAEWKTTEPYPDARIAAEAGVSGTEELNGRHRLVAGMLRPAVLLDIVAHFTLFMESGPRKIKVVARYQQYRAVRRSIDRMLGEPTRAQDGEFDRRGGIVWHTQGSGKSLTMVFLVRAMRSRPRLTGFKIVVITDRTQLQEQLSATMALTGESSEVITRIAEVEERLSVPGKGLYFAMIQKYQGDAENNGADADSADEEEADTAGGAAESSGEDAGPRAATVRRPRRAEIVPTMDLIDDSEDILILVDEAHRSQGSKLHANLMAALPNAVRIGFSGTPIIMGDKERFTSKIFGAFIDSYTIKESEADGATVPILYEGRTTKAHVRDGNDLDEVFEDLFDATPAQLDEIKRKYATKNNVLEAEHMIEAKADSMLRHYVDVVLPNGFKAQVVAVSRAAAVRYQKALVRARDALVAELDALPAELRTPEAAERADEHGPATARLVRAYLHRDLISRLGSAAVISGAHNDNKDWTVWTDKTRQAAHIEEFKKLLPLAADADPAETSPLAFLVVKSMLLTGFDAPNEQVLYLDRHIKEAELLQAVARVNRTAKAKRAGYVIDYFGVAEHLKVALAAYAAEDVEGALSSVKDEIPLLRERHERMRRVFTIRGLDRFASEADREECVQVLEDDRIRMEFLNAFREFTRSLETVLPRPEAREFVGDAKAFGAIAEVARRRYREDDGFDASLYGGKVRRLIDDYVRVHDIRTRIPPTAITAAEFDTKVADLPSDRAKASEMQHALRYHINENIGTDPEHYARFSERLDRILDSLGENWPAVLQALQELKTDILAGRQGDDSGLDPDTEAPFYDLLVAELDEDGDSPLAEELKRLLGEITVEVSRTMHAEIGLAGYSPHRARQLRKQVTRALAGYRLNGITVIDLPRAKSLAPRLVDLAEKRFG</sequence>
<dbReference type="InterPro" id="IPR007409">
    <property type="entry name" value="Restrct_endonuc_type1_HsdR_N"/>
</dbReference>
<evidence type="ECO:0000256" key="4">
    <source>
        <dbReference type="ARBA" id="ARBA00022722"/>
    </source>
</evidence>
<keyword evidence="10" id="KW-0238">DNA-binding</keyword>
<dbReference type="RefSeq" id="WP_218882503.1">
    <property type="nucleotide sequence ID" value="NZ_BAAAYY010000004.1"/>
</dbReference>
<dbReference type="Pfam" id="PF11867">
    <property type="entry name" value="T1RH-like_C"/>
    <property type="match status" value="1"/>
</dbReference>
<comment type="similarity">
    <text evidence="2">Belongs to the HsdR family.</text>
</comment>
<dbReference type="EC" id="3.1.21.3" evidence="3"/>
<dbReference type="CDD" id="cd22332">
    <property type="entry name" value="HsdR_N"/>
    <property type="match status" value="1"/>
</dbReference>
<dbReference type="InterPro" id="IPR027417">
    <property type="entry name" value="P-loop_NTPase"/>
</dbReference>
<dbReference type="GO" id="GO:0009035">
    <property type="term" value="F:type I site-specific deoxyribonuclease activity"/>
    <property type="evidence" value="ECO:0007669"/>
    <property type="project" value="UniProtKB-EC"/>
</dbReference>
<comment type="caution">
    <text evidence="13">The sequence shown here is derived from an EMBL/GenBank/DDBJ whole genome shotgun (WGS) entry which is preliminary data.</text>
</comment>
<reference evidence="13 14" key="1">
    <citation type="submission" date="2020-07" db="EMBL/GenBank/DDBJ databases">
        <title>Sequencing the genomes of 1000 actinobacteria strains.</title>
        <authorList>
            <person name="Klenk H.-P."/>
        </authorList>
    </citation>
    <scope>NUCLEOTIDE SEQUENCE [LARGE SCALE GENOMIC DNA]</scope>
    <source>
        <strain evidence="13 14">CXB654</strain>
    </source>
</reference>
<dbReference type="Pfam" id="PF04313">
    <property type="entry name" value="HSDR_N"/>
    <property type="match status" value="1"/>
</dbReference>
<dbReference type="AlphaFoldDB" id="A0A852TX56"/>
<evidence type="ECO:0000256" key="10">
    <source>
        <dbReference type="ARBA" id="ARBA00023125"/>
    </source>
</evidence>
<evidence type="ECO:0000256" key="6">
    <source>
        <dbReference type="ARBA" id="ARBA00022747"/>
    </source>
</evidence>
<keyword evidence="6" id="KW-0680">Restriction system</keyword>
<dbReference type="Pfam" id="PF22679">
    <property type="entry name" value="T1R_D3-like"/>
    <property type="match status" value="1"/>
</dbReference>
<feature type="domain" description="Helicase ATP-binding" evidence="12">
    <location>
        <begin position="308"/>
        <end position="515"/>
    </location>
</feature>
<dbReference type="Proteomes" id="UP000589036">
    <property type="component" value="Unassembled WGS sequence"/>
</dbReference>
<keyword evidence="4" id="KW-0540">Nuclease</keyword>
<evidence type="ECO:0000256" key="2">
    <source>
        <dbReference type="ARBA" id="ARBA00008598"/>
    </source>
</evidence>
<feature type="region of interest" description="Disordered" evidence="11">
    <location>
        <begin position="406"/>
        <end position="443"/>
    </location>
</feature>
<dbReference type="EMBL" id="JACCCC010000001">
    <property type="protein sequence ID" value="NYE48311.1"/>
    <property type="molecule type" value="Genomic_DNA"/>
</dbReference>
<feature type="compositionally biased region" description="Low complexity" evidence="11">
    <location>
        <begin position="422"/>
        <end position="439"/>
    </location>
</feature>
<dbReference type="InterPro" id="IPR040980">
    <property type="entry name" value="SWI2_SNF2"/>
</dbReference>
<dbReference type="InterPro" id="IPR051268">
    <property type="entry name" value="Type-I_R_enzyme_R_subunit"/>
</dbReference>
<dbReference type="GO" id="GO:0003677">
    <property type="term" value="F:DNA binding"/>
    <property type="evidence" value="ECO:0007669"/>
    <property type="project" value="UniProtKB-KW"/>
</dbReference>
<evidence type="ECO:0000256" key="8">
    <source>
        <dbReference type="ARBA" id="ARBA00022801"/>
    </source>
</evidence>
<dbReference type="CDD" id="cd18800">
    <property type="entry name" value="SF2_C_EcoR124I-like"/>
    <property type="match status" value="1"/>
</dbReference>
<accession>A0A852TX56</accession>
<dbReference type="Pfam" id="PF18766">
    <property type="entry name" value="SWI2_SNF2"/>
    <property type="match status" value="1"/>
</dbReference>
<name>A0A852TX56_9ACTN</name>
<dbReference type="SMART" id="SM00487">
    <property type="entry name" value="DEXDc"/>
    <property type="match status" value="1"/>
</dbReference>
<keyword evidence="14" id="KW-1185">Reference proteome</keyword>
<dbReference type="GO" id="GO:0009307">
    <property type="term" value="P:DNA restriction-modification system"/>
    <property type="evidence" value="ECO:0007669"/>
    <property type="project" value="UniProtKB-KW"/>
</dbReference>
<evidence type="ECO:0000256" key="11">
    <source>
        <dbReference type="SAM" id="MobiDB-lite"/>
    </source>
</evidence>
<keyword evidence="7" id="KW-0255">Endonuclease</keyword>
<dbReference type="Gene3D" id="3.90.1570.50">
    <property type="match status" value="1"/>
</dbReference>
<evidence type="ECO:0000256" key="3">
    <source>
        <dbReference type="ARBA" id="ARBA00012654"/>
    </source>
</evidence>
<keyword evidence="5" id="KW-0547">Nucleotide-binding</keyword>
<dbReference type="Gene3D" id="3.40.50.300">
    <property type="entry name" value="P-loop containing nucleotide triphosphate hydrolases"/>
    <property type="match status" value="3"/>
</dbReference>
<keyword evidence="8 13" id="KW-0378">Hydrolase</keyword>
<evidence type="ECO:0000256" key="7">
    <source>
        <dbReference type="ARBA" id="ARBA00022759"/>
    </source>
</evidence>
<evidence type="ECO:0000259" key="12">
    <source>
        <dbReference type="PROSITE" id="PS51192"/>
    </source>
</evidence>
<evidence type="ECO:0000256" key="9">
    <source>
        <dbReference type="ARBA" id="ARBA00022840"/>
    </source>
</evidence>
<dbReference type="InterPro" id="IPR055180">
    <property type="entry name" value="HsdR_RecA-like_helicase_dom_2"/>
</dbReference>
<keyword evidence="9" id="KW-0067">ATP-binding</keyword>
<evidence type="ECO:0000256" key="5">
    <source>
        <dbReference type="ARBA" id="ARBA00022741"/>
    </source>
</evidence>
<evidence type="ECO:0000256" key="1">
    <source>
        <dbReference type="ARBA" id="ARBA00000851"/>
    </source>
</evidence>
<dbReference type="InterPro" id="IPR014001">
    <property type="entry name" value="Helicase_ATP-bd"/>
</dbReference>
<dbReference type="SUPFAM" id="SSF52540">
    <property type="entry name" value="P-loop containing nucleoside triphosphate hydrolases"/>
    <property type="match status" value="2"/>
</dbReference>
<evidence type="ECO:0000313" key="13">
    <source>
        <dbReference type="EMBL" id="NYE48311.1"/>
    </source>
</evidence>
<evidence type="ECO:0000313" key="14">
    <source>
        <dbReference type="Proteomes" id="UP000589036"/>
    </source>
</evidence>
<organism evidence="13 14">
    <name type="scientific">Spinactinospora alkalitolerans</name>
    <dbReference type="NCBI Taxonomy" id="687207"/>
    <lineage>
        <taxon>Bacteria</taxon>
        <taxon>Bacillati</taxon>
        <taxon>Actinomycetota</taxon>
        <taxon>Actinomycetes</taxon>
        <taxon>Streptosporangiales</taxon>
        <taxon>Nocardiopsidaceae</taxon>
        <taxon>Spinactinospora</taxon>
    </lineage>
</organism>
<protein>
    <recommendedName>
        <fullName evidence="3">type I site-specific deoxyribonuclease</fullName>
        <ecNumber evidence="3">3.1.21.3</ecNumber>
    </recommendedName>
</protein>